<organism evidence="3 4">
    <name type="scientific">Paspalum notatum var. saurae</name>
    <dbReference type="NCBI Taxonomy" id="547442"/>
    <lineage>
        <taxon>Eukaryota</taxon>
        <taxon>Viridiplantae</taxon>
        <taxon>Streptophyta</taxon>
        <taxon>Embryophyta</taxon>
        <taxon>Tracheophyta</taxon>
        <taxon>Spermatophyta</taxon>
        <taxon>Magnoliopsida</taxon>
        <taxon>Liliopsida</taxon>
        <taxon>Poales</taxon>
        <taxon>Poaceae</taxon>
        <taxon>PACMAD clade</taxon>
        <taxon>Panicoideae</taxon>
        <taxon>Andropogonodae</taxon>
        <taxon>Paspaleae</taxon>
        <taxon>Paspalinae</taxon>
        <taxon>Paspalum</taxon>
    </lineage>
</organism>
<evidence type="ECO:0000259" key="1">
    <source>
        <dbReference type="Pfam" id="PF07887"/>
    </source>
</evidence>
<dbReference type="Pfam" id="PF20451">
    <property type="entry name" value="Calmod_bind_M"/>
    <property type="match status" value="1"/>
</dbReference>
<dbReference type="EMBL" id="CP144745">
    <property type="protein sequence ID" value="WVZ49956.1"/>
    <property type="molecule type" value="Genomic_DNA"/>
</dbReference>
<dbReference type="GO" id="GO:0005634">
    <property type="term" value="C:nucleus"/>
    <property type="evidence" value="ECO:0007669"/>
    <property type="project" value="TreeGrafter"/>
</dbReference>
<dbReference type="GO" id="GO:0003700">
    <property type="term" value="F:DNA-binding transcription factor activity"/>
    <property type="evidence" value="ECO:0007669"/>
    <property type="project" value="TreeGrafter"/>
</dbReference>
<keyword evidence="4" id="KW-1185">Reference proteome</keyword>
<reference evidence="3 4" key="1">
    <citation type="submission" date="2024-02" db="EMBL/GenBank/DDBJ databases">
        <title>High-quality chromosome-scale genome assembly of Pensacola bahiagrass (Paspalum notatum Flugge var. saurae).</title>
        <authorList>
            <person name="Vega J.M."/>
            <person name="Podio M."/>
            <person name="Orjuela J."/>
            <person name="Siena L.A."/>
            <person name="Pessino S.C."/>
            <person name="Combes M.C."/>
            <person name="Mariac C."/>
            <person name="Albertini E."/>
            <person name="Pupilli F."/>
            <person name="Ortiz J.P.A."/>
            <person name="Leblanc O."/>
        </authorList>
    </citation>
    <scope>NUCLEOTIDE SEQUENCE [LARGE SCALE GENOMIC DNA]</scope>
    <source>
        <strain evidence="3">R1</strain>
        <tissue evidence="3">Leaf</tissue>
    </source>
</reference>
<dbReference type="InterPro" id="IPR046830">
    <property type="entry name" value="Calmod_bind_M"/>
</dbReference>
<dbReference type="PANTHER" id="PTHR31713">
    <property type="entry name" value="OS02G0177800 PROTEIN"/>
    <property type="match status" value="1"/>
</dbReference>
<feature type="non-terminal residue" evidence="3">
    <location>
        <position position="403"/>
    </location>
</feature>
<evidence type="ECO:0000313" key="3">
    <source>
        <dbReference type="EMBL" id="WVZ49956.1"/>
    </source>
</evidence>
<dbReference type="Pfam" id="PF07887">
    <property type="entry name" value="Calmodulin_bind"/>
    <property type="match status" value="1"/>
</dbReference>
<dbReference type="GO" id="GO:0080142">
    <property type="term" value="P:regulation of salicylic acid biosynthetic process"/>
    <property type="evidence" value="ECO:0007669"/>
    <property type="project" value="TreeGrafter"/>
</dbReference>
<feature type="domain" description="Calmodulin binding protein central" evidence="2">
    <location>
        <begin position="186"/>
        <end position="249"/>
    </location>
</feature>
<evidence type="ECO:0000313" key="4">
    <source>
        <dbReference type="Proteomes" id="UP001341281"/>
    </source>
</evidence>
<dbReference type="PANTHER" id="PTHR31713:SF55">
    <property type="entry name" value="OS11G0663100 PROTEIN"/>
    <property type="match status" value="1"/>
</dbReference>
<dbReference type="AlphaFoldDB" id="A0AAQ3PN67"/>
<evidence type="ECO:0000259" key="2">
    <source>
        <dbReference type="Pfam" id="PF20451"/>
    </source>
</evidence>
<sequence length="403" mass="45273">DMSRLNGYLQQSPAPRILSNQNCIIPFQLKFLNSCKNDKYTTRKIQADDETPLKVAICNHNNEIIAYEPFSSMEVKVVPIHSDFDNDHEGQWTEEYFHSKVVTGRPGKQQLLYGDLYIKLQDGVGYLNSAKFQDNSSFVASRRFKLGVMAADKRISQRIQEGITEAFVVKDVRGYPTKKILHPSPRDPVYKLSRIAPNGDRHKLLEQKGIKTVGDFYCYHMKSPEDLRKILEKFSDHEWDIITNHALKCNPRPEISSSFIKERNIHEHETFSRSDGSCYLQGSCSTMQTCPAPQEPLDVLATQQQISSTNNELPPSAPLENVPCGLIEGTQTLTEEQVSGLGGDEFLSVVSSIDGNNALEGSSLQQQRRGWAECSTMPDGNNLILSHCHLVNNVLEGTLVMLA</sequence>
<proteinExistence type="predicted"/>
<accession>A0AAQ3PN67</accession>
<dbReference type="InterPro" id="IPR046831">
    <property type="entry name" value="Calmodulin_bind_N"/>
</dbReference>
<dbReference type="GO" id="GO:0043565">
    <property type="term" value="F:sequence-specific DNA binding"/>
    <property type="evidence" value="ECO:0007669"/>
    <property type="project" value="TreeGrafter"/>
</dbReference>
<dbReference type="Proteomes" id="UP001341281">
    <property type="component" value="Chromosome 01"/>
</dbReference>
<gene>
    <name evidence="3" type="ORF">U9M48_001267</name>
</gene>
<feature type="non-terminal residue" evidence="3">
    <location>
        <position position="1"/>
    </location>
</feature>
<name>A0AAQ3PN67_PASNO</name>
<protein>
    <recommendedName>
        <fullName evidence="5">Calmodulin-binding protein</fullName>
    </recommendedName>
</protein>
<evidence type="ECO:0008006" key="5">
    <source>
        <dbReference type="Google" id="ProtNLM"/>
    </source>
</evidence>
<dbReference type="InterPro" id="IPR012416">
    <property type="entry name" value="CBP60"/>
</dbReference>
<feature type="domain" description="Calmodulin binding protein-like N-terminal" evidence="1">
    <location>
        <begin position="27"/>
        <end position="171"/>
    </location>
</feature>
<dbReference type="GO" id="GO:0005516">
    <property type="term" value="F:calmodulin binding"/>
    <property type="evidence" value="ECO:0007669"/>
    <property type="project" value="InterPro"/>
</dbReference>